<dbReference type="NCBIfam" id="TIGR02122">
    <property type="entry name" value="TRAP_TAXI"/>
    <property type="match status" value="1"/>
</dbReference>
<dbReference type="PANTHER" id="PTHR30024">
    <property type="entry name" value="ALIPHATIC SULFONATES-BINDING PROTEIN-RELATED"/>
    <property type="match status" value="1"/>
</dbReference>
<dbReference type="KEGG" id="hco:LOKO_02139"/>
<dbReference type="PANTHER" id="PTHR30024:SF47">
    <property type="entry name" value="TAURINE-BINDING PERIPLASMIC PROTEIN"/>
    <property type="match status" value="1"/>
</dbReference>
<evidence type="ECO:0000256" key="2">
    <source>
        <dbReference type="ARBA" id="ARBA00010742"/>
    </source>
</evidence>
<evidence type="ECO:0000313" key="5">
    <source>
        <dbReference type="EMBL" id="AMD01202.1"/>
    </source>
</evidence>
<evidence type="ECO:0000256" key="1">
    <source>
        <dbReference type="ARBA" id="ARBA00004418"/>
    </source>
</evidence>
<accession>A0A0X8HEL0</accession>
<dbReference type="OrthoDB" id="9780180at2"/>
<protein>
    <submittedName>
        <fullName evidence="5">NMT1/THI5 like protein</fullName>
    </submittedName>
</protein>
<dbReference type="Proteomes" id="UP000063387">
    <property type="component" value="Chromosome"/>
</dbReference>
<dbReference type="Pfam" id="PF16868">
    <property type="entry name" value="NMT1_3"/>
    <property type="match status" value="1"/>
</dbReference>
<evidence type="ECO:0000313" key="6">
    <source>
        <dbReference type="Proteomes" id="UP000063387"/>
    </source>
</evidence>
<reference evidence="5 6" key="1">
    <citation type="journal article" date="2016" name="Genome Announc.">
        <title>Draft Genome Sequence of 'Halomonas chromatireducens' Strain AGD 8-3, a Haloalkaliphilic Chromate- and Selenite-Reducing Gammaproteobacterium.</title>
        <authorList>
            <person name="Sharko F.S."/>
            <person name="Shapovalova A.A."/>
            <person name="Tsygankova S.V."/>
            <person name="Komova A.V."/>
            <person name="Boulygina E.S."/>
            <person name="Teslyuk A.B."/>
            <person name="Gotovtsev P.M."/>
            <person name="Namsaraev Z.B."/>
            <person name="Khijniak T.V."/>
            <person name="Nedoluzhko A.V."/>
            <person name="Vasilov R.G."/>
        </authorList>
    </citation>
    <scope>NUCLEOTIDE SEQUENCE [LARGE SCALE GENOMIC DNA]</scope>
    <source>
        <strain evidence="5 6">AGD 8-3</strain>
    </source>
</reference>
<dbReference type="PATRIC" id="fig|507626.3.peg.2131"/>
<dbReference type="InterPro" id="IPR011852">
    <property type="entry name" value="TRAP_TAXI"/>
</dbReference>
<dbReference type="SUPFAM" id="SSF53850">
    <property type="entry name" value="Periplasmic binding protein-like II"/>
    <property type="match status" value="1"/>
</dbReference>
<feature type="signal peptide" evidence="4">
    <location>
        <begin position="1"/>
        <end position="25"/>
    </location>
</feature>
<gene>
    <name evidence="5" type="ORF">LOKO_02139</name>
</gene>
<comment type="subcellular location">
    <subcellularLocation>
        <location evidence="1">Periplasm</location>
    </subcellularLocation>
</comment>
<comment type="similarity">
    <text evidence="2">Belongs to the bacterial solute-binding protein SsuA/TauA family.</text>
</comment>
<keyword evidence="6" id="KW-1185">Reference proteome</keyword>
<evidence type="ECO:0000256" key="3">
    <source>
        <dbReference type="ARBA" id="ARBA00022729"/>
    </source>
</evidence>
<evidence type="ECO:0000256" key="4">
    <source>
        <dbReference type="SAM" id="SignalP"/>
    </source>
</evidence>
<dbReference type="RefSeq" id="WP_066448708.1">
    <property type="nucleotide sequence ID" value="NZ_CP014226.1"/>
</dbReference>
<dbReference type="GO" id="GO:0042597">
    <property type="term" value="C:periplasmic space"/>
    <property type="evidence" value="ECO:0007669"/>
    <property type="project" value="UniProtKB-SubCell"/>
</dbReference>
<dbReference type="GO" id="GO:0042918">
    <property type="term" value="P:alkanesulfonate transmembrane transport"/>
    <property type="evidence" value="ECO:0007669"/>
    <property type="project" value="TreeGrafter"/>
</dbReference>
<reference evidence="5 6" key="2">
    <citation type="submission" date="2016-02" db="EMBL/GenBank/DDBJ databases">
        <authorList>
            <person name="Wen L."/>
            <person name="He K."/>
            <person name="Yang H."/>
        </authorList>
    </citation>
    <scope>NUCLEOTIDE SEQUENCE [LARGE SCALE GENOMIC DNA]</scope>
    <source>
        <strain evidence="5 6">AGD 8-3</strain>
    </source>
</reference>
<feature type="chain" id="PRO_5007066855" evidence="4">
    <location>
        <begin position="26"/>
        <end position="386"/>
    </location>
</feature>
<keyword evidence="3 4" id="KW-0732">Signal</keyword>
<dbReference type="AlphaFoldDB" id="A0A0X8HEL0"/>
<dbReference type="EMBL" id="CP014226">
    <property type="protein sequence ID" value="AMD01202.1"/>
    <property type="molecule type" value="Genomic_DNA"/>
</dbReference>
<proteinExistence type="inferred from homology"/>
<dbReference type="Gene3D" id="3.40.190.10">
    <property type="entry name" value="Periplasmic binding protein-like II"/>
    <property type="match status" value="2"/>
</dbReference>
<name>A0A0X8HEL0_9GAMM</name>
<dbReference type="STRING" id="507626.LOKO_02139"/>
<organism evidence="5 6">
    <name type="scientific">Halomonas chromatireducens</name>
    <dbReference type="NCBI Taxonomy" id="507626"/>
    <lineage>
        <taxon>Bacteria</taxon>
        <taxon>Pseudomonadati</taxon>
        <taxon>Pseudomonadota</taxon>
        <taxon>Gammaproteobacteria</taxon>
        <taxon>Oceanospirillales</taxon>
        <taxon>Halomonadaceae</taxon>
        <taxon>Halomonas</taxon>
    </lineage>
</organism>
<sequence length="386" mass="41963">MRQLSRSLITAALPLSLLAAGVTQATEVDLPRTMAWTAYGTNSSGYAQAVAIGNMLQNQYGTSVRILPGDNDVSRMTPLKQGRVDLCACGIASYYGAEGVMMFADRDWGPQPIRVITTSTASFGLSLAVAGDLGVETPADLKGKRIAYIRGDDALNKGTEAYLAFGGLTWDDVERVDFPGYARSFDGIIAGNVDASFTTTVTPPAQQLSSSPRGISWPVLDPDDAEGWERMMAVAPYFRPHEVTAGAGDVSADNPVPSASYPYPIVVANEDLDDKVAYGLIKALQDNYDDYKDAAPGAVGYAFEYQDLQWVIPFHDAVVDYYEEIGVWTEEMQAHQESLVERQELLVATWDAFLAEAPDDEDAFREAWMQARTEALSNAGFDPVFE</sequence>